<dbReference type="AlphaFoldDB" id="A0A8K0JFX8"/>
<dbReference type="InterPro" id="IPR051820">
    <property type="entry name" value="FAD-binding_MO"/>
</dbReference>
<accession>A0A8K0JFX8</accession>
<dbReference type="GO" id="GO:0004497">
    <property type="term" value="F:monooxygenase activity"/>
    <property type="evidence" value="ECO:0007669"/>
    <property type="project" value="UniProtKB-KW"/>
</dbReference>
<keyword evidence="2" id="KW-0503">Monooxygenase</keyword>
<evidence type="ECO:0000313" key="3">
    <source>
        <dbReference type="EMBL" id="KAG7527788.1"/>
    </source>
</evidence>
<dbReference type="SUPFAM" id="SSF51905">
    <property type="entry name" value="FAD/NAD(P)-binding domain"/>
    <property type="match status" value="2"/>
</dbReference>
<dbReference type="PANTHER" id="PTHR43872">
    <property type="entry name" value="MONOOXYGENASE, PUTATIVE (AFU_ORTHOLOGUE AFUA_8G02570)-RELATED"/>
    <property type="match status" value="1"/>
</dbReference>
<comment type="caution">
    <text evidence="3">The sequence shown here is derived from an EMBL/GenBank/DDBJ whole genome shotgun (WGS) entry which is preliminary data.</text>
</comment>
<sequence length="573" mass="63296">MDDILDVAIIGAGISGINTAYRVSQASPSYRYTIFEGRSQIGGTWSFFKYPGLRSDSDLFSFGFEWNPWESDKVIAGAPQIMEYLHRSIMSFGGSERLRMGHKLVGLDWSTKDQLWTLKFKVRSGAGQGGEKDGDNEDDKDDSYREIKQLARWVVLGTGYYDYEKALPAIIPGLDSFEGQIIHPQFWPTSSSGEELDLAGKRVAIIGSGATAITILPVIAQKTSSVTLVQRSPTFLASVPSRDTSADLLKRYLPTSWANRLLRIKYLLVSYLFFTFCQTFPKAARKLLYKGARKQLPPDIGVEPHFAPRYDPWDQRLCACPDGDFFTALREGKASIVTGHIERVTGSSILMQGQSTESPKSNSNSLSDLDVIITATGLKILIGGGAPVSIDGTRIDLPSKTLWKGCMISDVPNLIAVIGYTNASWTLGADVAAKTLTRLMSQLDEQGQKSATPVVPLEDNNGVTMNRVSFMKMQSTYLTKGRGDMPSAGDKYPWLPRGNYFSDMWDATYGNVMQDIVSLVARSESWVDFEAEYTICLGLCRNVPDKMAKRATLRKITDSASRCSKSLLVSRLL</sequence>
<comment type="cofactor">
    <cofactor evidence="1">
        <name>FAD</name>
        <dbReference type="ChEBI" id="CHEBI:57692"/>
    </cofactor>
</comment>
<evidence type="ECO:0008006" key="5">
    <source>
        <dbReference type="Google" id="ProtNLM"/>
    </source>
</evidence>
<organism evidence="3 4">
    <name type="scientific">Filobasidium floriforme</name>
    <dbReference type="NCBI Taxonomy" id="5210"/>
    <lineage>
        <taxon>Eukaryota</taxon>
        <taxon>Fungi</taxon>
        <taxon>Dikarya</taxon>
        <taxon>Basidiomycota</taxon>
        <taxon>Agaricomycotina</taxon>
        <taxon>Tremellomycetes</taxon>
        <taxon>Filobasidiales</taxon>
        <taxon>Filobasidiaceae</taxon>
        <taxon>Filobasidium</taxon>
    </lineage>
</organism>
<dbReference type="InterPro" id="IPR036188">
    <property type="entry name" value="FAD/NAD-bd_sf"/>
</dbReference>
<dbReference type="Gene3D" id="3.50.50.60">
    <property type="entry name" value="FAD/NAD(P)-binding domain"/>
    <property type="match status" value="1"/>
</dbReference>
<evidence type="ECO:0000313" key="4">
    <source>
        <dbReference type="Proteomes" id="UP000812966"/>
    </source>
</evidence>
<dbReference type="PANTHER" id="PTHR43872:SF1">
    <property type="entry name" value="MONOOXYGENASE, PUTATIVE (AFU_ORTHOLOGUE AFUA_8G02570)-RELATED"/>
    <property type="match status" value="1"/>
</dbReference>
<proteinExistence type="predicted"/>
<name>A0A8K0JFX8_9TREE</name>
<gene>
    <name evidence="3" type="ORF">FFLO_06595</name>
</gene>
<reference evidence="3" key="1">
    <citation type="submission" date="2020-04" db="EMBL/GenBank/DDBJ databases">
        <title>Analysis of mating type loci in Filobasidium floriforme.</title>
        <authorList>
            <person name="Nowrousian M."/>
        </authorList>
    </citation>
    <scope>NUCLEOTIDE SEQUENCE</scope>
    <source>
        <strain evidence="3">CBS 6242</strain>
    </source>
</reference>
<evidence type="ECO:0000256" key="2">
    <source>
        <dbReference type="ARBA" id="ARBA00023033"/>
    </source>
</evidence>
<dbReference type="EMBL" id="JABELV010000229">
    <property type="protein sequence ID" value="KAG7527788.1"/>
    <property type="molecule type" value="Genomic_DNA"/>
</dbReference>
<keyword evidence="2" id="KW-0560">Oxidoreductase</keyword>
<dbReference type="Proteomes" id="UP000812966">
    <property type="component" value="Unassembled WGS sequence"/>
</dbReference>
<dbReference type="Pfam" id="PF13450">
    <property type="entry name" value="NAD_binding_8"/>
    <property type="match status" value="1"/>
</dbReference>
<evidence type="ECO:0000256" key="1">
    <source>
        <dbReference type="ARBA" id="ARBA00001974"/>
    </source>
</evidence>
<keyword evidence="4" id="KW-1185">Reference proteome</keyword>
<protein>
    <recommendedName>
        <fullName evidence="5">FAD/NAD(P)-binding domain-containing protein</fullName>
    </recommendedName>
</protein>
<dbReference type="PRINTS" id="PR00411">
    <property type="entry name" value="PNDRDTASEI"/>
</dbReference>